<dbReference type="RefSeq" id="XP_042996508.1">
    <property type="nucleotide sequence ID" value="XM_043140574.1"/>
</dbReference>
<organism evidence="1 2">
    <name type="scientific">Ustilaginoidea virens</name>
    <name type="common">Rice false smut fungus</name>
    <name type="synonym">Villosiclava virens</name>
    <dbReference type="NCBI Taxonomy" id="1159556"/>
    <lineage>
        <taxon>Eukaryota</taxon>
        <taxon>Fungi</taxon>
        <taxon>Dikarya</taxon>
        <taxon>Ascomycota</taxon>
        <taxon>Pezizomycotina</taxon>
        <taxon>Sordariomycetes</taxon>
        <taxon>Hypocreomycetidae</taxon>
        <taxon>Hypocreales</taxon>
        <taxon>Clavicipitaceae</taxon>
        <taxon>Ustilaginoidea</taxon>
    </lineage>
</organism>
<dbReference type="GeneID" id="66063854"/>
<name>A0A8E5HNM2_USTVR</name>
<reference evidence="1" key="1">
    <citation type="submission" date="2020-03" db="EMBL/GenBank/DDBJ databases">
        <title>A mixture of massive structural variations and highly conserved coding sequences in Ustilaginoidea virens genome.</title>
        <authorList>
            <person name="Zhang K."/>
            <person name="Zhao Z."/>
            <person name="Zhang Z."/>
            <person name="Li Y."/>
            <person name="Hsiang T."/>
            <person name="Sun W."/>
        </authorList>
    </citation>
    <scope>NUCLEOTIDE SEQUENCE</scope>
    <source>
        <strain evidence="1">UV-8b</strain>
    </source>
</reference>
<dbReference type="KEGG" id="uvi:66063854"/>
<accession>A0A8E5HNM2</accession>
<evidence type="ECO:0000313" key="2">
    <source>
        <dbReference type="Proteomes" id="UP000027002"/>
    </source>
</evidence>
<dbReference type="EMBL" id="CP072754">
    <property type="protein sequence ID" value="QUC18835.1"/>
    <property type="molecule type" value="Genomic_DNA"/>
</dbReference>
<protein>
    <submittedName>
        <fullName evidence="1">Uncharacterized protein</fullName>
    </submittedName>
</protein>
<dbReference type="AlphaFoldDB" id="A0A8E5HNM2"/>
<keyword evidence="2" id="KW-1185">Reference proteome</keyword>
<dbReference type="Proteomes" id="UP000027002">
    <property type="component" value="Chromosome 2"/>
</dbReference>
<evidence type="ECO:0000313" key="1">
    <source>
        <dbReference type="EMBL" id="QUC18835.1"/>
    </source>
</evidence>
<sequence>MSLVRCADLSPHQHAINFIHHSALHIVASGIARRADPPHASTNACMSDIDMTAGQLPATYTVGGGFLQLTTWGLVPVHS</sequence>
<gene>
    <name evidence="1" type="ORF">UV8b_03076</name>
</gene>
<proteinExistence type="predicted"/>